<keyword evidence="1" id="KW-0614">Plasmid</keyword>
<sequence length="56" mass="6112">MAMIRGQPFDVWQAAVQRSCAEMIAHLPGSDDQIQQISSEGVTPSEGHFAWPKLGT</sequence>
<dbReference type="RefSeq" id="WP_353476549.1">
    <property type="nucleotide sequence ID" value="NZ_CP123389.1"/>
</dbReference>
<accession>A0AAU8AUC5</accession>
<organism evidence="1">
    <name type="scientific">Alloyangia sp. H15</name>
    <dbReference type="NCBI Taxonomy" id="3029062"/>
    <lineage>
        <taxon>Bacteria</taxon>
        <taxon>Pseudomonadati</taxon>
        <taxon>Pseudomonadota</taxon>
        <taxon>Alphaproteobacteria</taxon>
        <taxon>Rhodobacterales</taxon>
        <taxon>Roseobacteraceae</taxon>
        <taxon>Alloyangia</taxon>
    </lineage>
</organism>
<gene>
    <name evidence="1" type="ORF">PVT71_27535</name>
</gene>
<reference evidence="1" key="1">
    <citation type="submission" date="2023-02" db="EMBL/GenBank/DDBJ databases">
        <title>Description and genomic characterization of Salipiger bruguierae sp. nov., isolated from the sediment of mangrove plant Bruguiera sexangula.</title>
        <authorList>
            <person name="Long M."/>
        </authorList>
    </citation>
    <scope>NUCLEOTIDE SEQUENCE</scope>
    <source>
        <strain evidence="1">H15</strain>
        <plasmid evidence="1">unnamed4</plasmid>
    </source>
</reference>
<name>A0AAU8AUC5_9RHOB</name>
<geneLocation type="plasmid" evidence="1">
    <name>unnamed4</name>
</geneLocation>
<dbReference type="EMBL" id="CP123389">
    <property type="protein sequence ID" value="XCC97659.1"/>
    <property type="molecule type" value="Genomic_DNA"/>
</dbReference>
<evidence type="ECO:0000313" key="1">
    <source>
        <dbReference type="EMBL" id="XCC97659.1"/>
    </source>
</evidence>
<protein>
    <submittedName>
        <fullName evidence="1">Uncharacterized protein</fullName>
    </submittedName>
</protein>
<proteinExistence type="predicted"/>
<dbReference type="AlphaFoldDB" id="A0AAU8AUC5"/>